<dbReference type="PANTHER" id="PTHR39937:SF1">
    <property type="entry name" value="ATP SYNTHASE PROTEIN 8"/>
    <property type="match status" value="1"/>
</dbReference>
<reference evidence="14" key="1">
    <citation type="submission" date="2020-04" db="EMBL/GenBank/DDBJ databases">
        <title>DNAmark Project.</title>
        <authorList>
            <person name="Margaryan A."/>
        </authorList>
    </citation>
    <scope>NUCLEOTIDE SEQUENCE</scope>
    <source>
        <strain evidence="14">DM111</strain>
    </source>
</reference>
<evidence type="ECO:0000256" key="6">
    <source>
        <dbReference type="ARBA" id="ARBA00022781"/>
    </source>
</evidence>
<dbReference type="GO" id="GO:0045259">
    <property type="term" value="C:proton-transporting ATP synthase complex"/>
    <property type="evidence" value="ECO:0007669"/>
    <property type="project" value="UniProtKB-KW"/>
</dbReference>
<keyword evidence="9 12" id="KW-0496">Mitochondrion</keyword>
<evidence type="ECO:0000256" key="11">
    <source>
        <dbReference type="ARBA" id="ARBA00023310"/>
    </source>
</evidence>
<keyword evidence="5 12" id="KW-0812">Transmembrane</keyword>
<comment type="similarity">
    <text evidence="2 12">Belongs to the ATPase protein 8 family.</text>
</comment>
<dbReference type="EMBL" id="MT410899">
    <property type="protein sequence ID" value="QLI49125.1"/>
    <property type="molecule type" value="Genomic_DNA"/>
</dbReference>
<evidence type="ECO:0000256" key="2">
    <source>
        <dbReference type="ARBA" id="ARBA00008892"/>
    </source>
</evidence>
<keyword evidence="3 12" id="KW-0813">Transport</keyword>
<evidence type="ECO:0000256" key="1">
    <source>
        <dbReference type="ARBA" id="ARBA00004304"/>
    </source>
</evidence>
<dbReference type="GO" id="GO:0015986">
    <property type="term" value="P:proton motive force-driven ATP synthesis"/>
    <property type="evidence" value="ECO:0007669"/>
    <property type="project" value="InterPro"/>
</dbReference>
<dbReference type="Pfam" id="PF00895">
    <property type="entry name" value="ATP-synt_8"/>
    <property type="match status" value="1"/>
</dbReference>
<keyword evidence="7 13" id="KW-1133">Transmembrane helix</keyword>
<sequence length="53" mass="6508">MPQLNPTPWFMVFTLIWVFLIMFFTKTLNNNPPLTTSQCYKQPSNHHWIWPWL</sequence>
<evidence type="ECO:0000256" key="4">
    <source>
        <dbReference type="ARBA" id="ARBA00022547"/>
    </source>
</evidence>
<geneLocation type="mitochondrion" evidence="14"/>
<keyword evidence="4 12" id="KW-0138">CF(0)</keyword>
<name>A0A7D5Q882_LACAG</name>
<dbReference type="InterPro" id="IPR050635">
    <property type="entry name" value="ATPase_protein_8"/>
</dbReference>
<proteinExistence type="inferred from homology"/>
<protein>
    <recommendedName>
        <fullName evidence="12">ATP synthase complex subunit 8</fullName>
    </recommendedName>
</protein>
<keyword evidence="11" id="KW-0066">ATP synthesis</keyword>
<evidence type="ECO:0000256" key="13">
    <source>
        <dbReference type="SAM" id="Phobius"/>
    </source>
</evidence>
<organism evidence="14">
    <name type="scientific">Lacerta agilis</name>
    <name type="common">Sand lizard</name>
    <dbReference type="NCBI Taxonomy" id="80427"/>
    <lineage>
        <taxon>Eukaryota</taxon>
        <taxon>Metazoa</taxon>
        <taxon>Chordata</taxon>
        <taxon>Craniata</taxon>
        <taxon>Vertebrata</taxon>
        <taxon>Euteleostomi</taxon>
        <taxon>Lepidosauria</taxon>
        <taxon>Squamata</taxon>
        <taxon>Bifurcata</taxon>
        <taxon>Unidentata</taxon>
        <taxon>Episquamata</taxon>
        <taxon>Laterata</taxon>
        <taxon>Lacertibaenia</taxon>
        <taxon>Lacertidae</taxon>
        <taxon>Lacerta</taxon>
    </lineage>
</organism>
<keyword evidence="6 12" id="KW-0375">Hydrogen ion transport</keyword>
<gene>
    <name evidence="14" type="primary">ATP8</name>
</gene>
<dbReference type="InterPro" id="IPR001421">
    <property type="entry name" value="ATP8_metazoa"/>
</dbReference>
<comment type="subcellular location">
    <subcellularLocation>
        <location evidence="1 12">Mitochondrion membrane</location>
        <topology evidence="1 12">Single-pass membrane protein</topology>
    </subcellularLocation>
</comment>
<dbReference type="GO" id="GO:0031966">
    <property type="term" value="C:mitochondrial membrane"/>
    <property type="evidence" value="ECO:0007669"/>
    <property type="project" value="UniProtKB-SubCell"/>
</dbReference>
<keyword evidence="10 13" id="KW-0472">Membrane</keyword>
<dbReference type="AlphaFoldDB" id="A0A7D5Q882"/>
<feature type="transmembrane region" description="Helical" evidence="13">
    <location>
        <begin position="6"/>
        <end position="24"/>
    </location>
</feature>
<evidence type="ECO:0000313" key="14">
    <source>
        <dbReference type="EMBL" id="QLI49125.1"/>
    </source>
</evidence>
<evidence type="ECO:0000256" key="3">
    <source>
        <dbReference type="ARBA" id="ARBA00022448"/>
    </source>
</evidence>
<dbReference type="GO" id="GO:0015078">
    <property type="term" value="F:proton transmembrane transporter activity"/>
    <property type="evidence" value="ECO:0007669"/>
    <property type="project" value="InterPro"/>
</dbReference>
<evidence type="ECO:0000256" key="7">
    <source>
        <dbReference type="ARBA" id="ARBA00022989"/>
    </source>
</evidence>
<evidence type="ECO:0000256" key="9">
    <source>
        <dbReference type="ARBA" id="ARBA00023128"/>
    </source>
</evidence>
<dbReference type="PANTHER" id="PTHR39937">
    <property type="entry name" value="ATP SYNTHASE PROTEIN 8"/>
    <property type="match status" value="1"/>
</dbReference>
<keyword evidence="8 12" id="KW-0406">Ion transport</keyword>
<evidence type="ECO:0000256" key="10">
    <source>
        <dbReference type="ARBA" id="ARBA00023136"/>
    </source>
</evidence>
<evidence type="ECO:0000256" key="12">
    <source>
        <dbReference type="RuleBase" id="RU003661"/>
    </source>
</evidence>
<accession>A0A7D5Q882</accession>
<evidence type="ECO:0000256" key="5">
    <source>
        <dbReference type="ARBA" id="ARBA00022692"/>
    </source>
</evidence>
<evidence type="ECO:0000256" key="8">
    <source>
        <dbReference type="ARBA" id="ARBA00023065"/>
    </source>
</evidence>